<organism evidence="1 2">
    <name type="scientific">Amycolatopsis heterodermiae</name>
    <dbReference type="NCBI Taxonomy" id="3110235"/>
    <lineage>
        <taxon>Bacteria</taxon>
        <taxon>Bacillati</taxon>
        <taxon>Actinomycetota</taxon>
        <taxon>Actinomycetes</taxon>
        <taxon>Pseudonocardiales</taxon>
        <taxon>Pseudonocardiaceae</taxon>
        <taxon>Amycolatopsis</taxon>
    </lineage>
</organism>
<evidence type="ECO:0000313" key="2">
    <source>
        <dbReference type="Proteomes" id="UP001304298"/>
    </source>
</evidence>
<dbReference type="Proteomes" id="UP001304298">
    <property type="component" value="Unassembled WGS sequence"/>
</dbReference>
<name>A0ABU5QWF8_9PSEU</name>
<reference evidence="1 2" key="1">
    <citation type="submission" date="2023-12" db="EMBL/GenBank/DDBJ databases">
        <title>Amycolatopsis sp. V23-08.</title>
        <authorList>
            <person name="Somphong A."/>
        </authorList>
    </citation>
    <scope>NUCLEOTIDE SEQUENCE [LARGE SCALE GENOMIC DNA]</scope>
    <source>
        <strain evidence="1 2">V23-08</strain>
    </source>
</reference>
<dbReference type="RefSeq" id="WP_323322899.1">
    <property type="nucleotide sequence ID" value="NZ_JAYFSI010000001.1"/>
</dbReference>
<protein>
    <submittedName>
        <fullName evidence="1">Uncharacterized protein</fullName>
    </submittedName>
</protein>
<accession>A0ABU5QWF8</accession>
<keyword evidence="2" id="KW-1185">Reference proteome</keyword>
<gene>
    <name evidence="1" type="ORF">VA596_01785</name>
</gene>
<evidence type="ECO:0000313" key="1">
    <source>
        <dbReference type="EMBL" id="MEA5358252.1"/>
    </source>
</evidence>
<proteinExistence type="predicted"/>
<sequence length="293" mass="32734">MSDVPDEGERVPDEETANWAAAAHTARLAGYVLDQVVDPVPGSMLAADDAAYRWEKCSAWMRSSLVAALDHLTLWANIVAPQKIFEGMIVRNPPRPYFTLARAGLESAAQAVWVLKEDDSTERVHRHLRLLYHDLRQMALAFEKQGDDRAPSVRDRMNALWTRVGDMYPFESIVKGEPKYSSMVHECAAVIDMQPNALEVLWRGASAAAHGKNWFQYVAYSTEVGSEYEPGYFRTTLRADPKTITESITAAANMVLRGVLLFVARSGRHPQPLYAAAFAKLVSETPLKDVRNE</sequence>
<dbReference type="EMBL" id="JAYFSI010000001">
    <property type="protein sequence ID" value="MEA5358252.1"/>
    <property type="molecule type" value="Genomic_DNA"/>
</dbReference>
<comment type="caution">
    <text evidence="1">The sequence shown here is derived from an EMBL/GenBank/DDBJ whole genome shotgun (WGS) entry which is preliminary data.</text>
</comment>